<evidence type="ECO:0000313" key="2">
    <source>
        <dbReference type="Proteomes" id="UP000199225"/>
    </source>
</evidence>
<dbReference type="Proteomes" id="UP000199225">
    <property type="component" value="Unassembled WGS sequence"/>
</dbReference>
<keyword evidence="2" id="KW-1185">Reference proteome</keyword>
<dbReference type="InterPro" id="IPR020115">
    <property type="entry name" value="Fin"/>
</dbReference>
<reference evidence="2" key="1">
    <citation type="submission" date="2016-10" db="EMBL/GenBank/DDBJ databases">
        <authorList>
            <person name="Varghese N."/>
            <person name="Submissions S."/>
        </authorList>
    </citation>
    <scope>NUCLEOTIDE SEQUENCE [LARGE SCALE GENOMIC DNA]</scope>
    <source>
        <strain evidence="2">DSM 4771</strain>
    </source>
</reference>
<organism evidence="1 2">
    <name type="scientific">Salimicrobium halophilum</name>
    <dbReference type="NCBI Taxonomy" id="86666"/>
    <lineage>
        <taxon>Bacteria</taxon>
        <taxon>Bacillati</taxon>
        <taxon>Bacillota</taxon>
        <taxon>Bacilli</taxon>
        <taxon>Bacillales</taxon>
        <taxon>Bacillaceae</taxon>
        <taxon>Salimicrobium</taxon>
    </lineage>
</organism>
<dbReference type="AlphaFoldDB" id="A0A1G8W266"/>
<dbReference type="Pfam" id="PF10955">
    <property type="entry name" value="Fin"/>
    <property type="match status" value="1"/>
</dbReference>
<evidence type="ECO:0000313" key="1">
    <source>
        <dbReference type="EMBL" id="SDJ72461.1"/>
    </source>
</evidence>
<protein>
    <recommendedName>
        <fullName evidence="3">Anti-sigma-F factor Fin</fullName>
    </recommendedName>
</protein>
<dbReference type="EMBL" id="FNEV01000012">
    <property type="protein sequence ID" value="SDJ72461.1"/>
    <property type="molecule type" value="Genomic_DNA"/>
</dbReference>
<proteinExistence type="predicted"/>
<dbReference type="STRING" id="86666.SAMN04490247_2999"/>
<dbReference type="RefSeq" id="WP_093194663.1">
    <property type="nucleotide sequence ID" value="NZ_FNEV01000012.1"/>
</dbReference>
<dbReference type="OrthoDB" id="2084556at2"/>
<accession>A0A1G8W266</accession>
<sequence>MHIHYTCRHCDRDLATIQGDQVPLSKLGFDVLDAEDIERMVDVQNNGDVVLHVVCDECQDMQQNYLHYRDPYYFIQ</sequence>
<dbReference type="GO" id="GO:0010468">
    <property type="term" value="P:regulation of gene expression"/>
    <property type="evidence" value="ECO:0007669"/>
    <property type="project" value="InterPro"/>
</dbReference>
<evidence type="ECO:0008006" key="3">
    <source>
        <dbReference type="Google" id="ProtNLM"/>
    </source>
</evidence>
<gene>
    <name evidence="1" type="ORF">SAMN04490247_2999</name>
</gene>
<name>A0A1G8W266_9BACI</name>